<evidence type="ECO:0000313" key="3">
    <source>
        <dbReference type="Proteomes" id="UP000027222"/>
    </source>
</evidence>
<feature type="compositionally biased region" description="Polar residues" evidence="1">
    <location>
        <begin position="155"/>
        <end position="189"/>
    </location>
</feature>
<organism evidence="2 3">
    <name type="scientific">Galerina marginata (strain CBS 339.88)</name>
    <dbReference type="NCBI Taxonomy" id="685588"/>
    <lineage>
        <taxon>Eukaryota</taxon>
        <taxon>Fungi</taxon>
        <taxon>Dikarya</taxon>
        <taxon>Basidiomycota</taxon>
        <taxon>Agaricomycotina</taxon>
        <taxon>Agaricomycetes</taxon>
        <taxon>Agaricomycetidae</taxon>
        <taxon>Agaricales</taxon>
        <taxon>Agaricineae</taxon>
        <taxon>Strophariaceae</taxon>
        <taxon>Galerina</taxon>
    </lineage>
</organism>
<name>A0A067TDG1_GALM3</name>
<reference evidence="3" key="1">
    <citation type="journal article" date="2014" name="Proc. Natl. Acad. Sci. U.S.A.">
        <title>Extensive sampling of basidiomycete genomes demonstrates inadequacy of the white-rot/brown-rot paradigm for wood decay fungi.</title>
        <authorList>
            <person name="Riley R."/>
            <person name="Salamov A.A."/>
            <person name="Brown D.W."/>
            <person name="Nagy L.G."/>
            <person name="Floudas D."/>
            <person name="Held B.W."/>
            <person name="Levasseur A."/>
            <person name="Lombard V."/>
            <person name="Morin E."/>
            <person name="Otillar R."/>
            <person name="Lindquist E.A."/>
            <person name="Sun H."/>
            <person name="LaButti K.M."/>
            <person name="Schmutz J."/>
            <person name="Jabbour D."/>
            <person name="Luo H."/>
            <person name="Baker S.E."/>
            <person name="Pisabarro A.G."/>
            <person name="Walton J.D."/>
            <person name="Blanchette R.A."/>
            <person name="Henrissat B."/>
            <person name="Martin F."/>
            <person name="Cullen D."/>
            <person name="Hibbett D.S."/>
            <person name="Grigoriev I.V."/>
        </authorList>
    </citation>
    <scope>NUCLEOTIDE SEQUENCE [LARGE SCALE GENOMIC DNA]</scope>
    <source>
        <strain evidence="3">CBS 339.88</strain>
    </source>
</reference>
<gene>
    <name evidence="2" type="ORF">GALMADRAFT_136873</name>
</gene>
<feature type="compositionally biased region" description="Polar residues" evidence="1">
    <location>
        <begin position="226"/>
        <end position="253"/>
    </location>
</feature>
<accession>A0A067TDG1</accession>
<keyword evidence="3" id="KW-1185">Reference proteome</keyword>
<evidence type="ECO:0000256" key="1">
    <source>
        <dbReference type="SAM" id="MobiDB-lite"/>
    </source>
</evidence>
<feature type="region of interest" description="Disordered" evidence="1">
    <location>
        <begin position="111"/>
        <end position="253"/>
    </location>
</feature>
<evidence type="ECO:0000313" key="2">
    <source>
        <dbReference type="EMBL" id="KDR80382.1"/>
    </source>
</evidence>
<feature type="compositionally biased region" description="Polar residues" evidence="1">
    <location>
        <begin position="120"/>
        <end position="146"/>
    </location>
</feature>
<dbReference type="Proteomes" id="UP000027222">
    <property type="component" value="Unassembled WGS sequence"/>
</dbReference>
<protein>
    <submittedName>
        <fullName evidence="2">Uncharacterized protein</fullName>
    </submittedName>
</protein>
<dbReference type="EMBL" id="KL142372">
    <property type="protein sequence ID" value="KDR80382.1"/>
    <property type="molecule type" value="Genomic_DNA"/>
</dbReference>
<dbReference type="AlphaFoldDB" id="A0A067TDG1"/>
<sequence length="253" mass="27811">MLWTRCEKAVHDRRLKESIQYLTEAHGGVTTRWPMGHASKYEPGFYHATQWSLPIKPKRAQAEIQRSSSDFGSPSLSSDAYNPSHGTISAGVHAVDRSTFSALTKETNGQNPIFAKESTSRLYNRNANGSSVGHQSFRESSQQRSKNILRYPPQSLANESRAGNSSWNEKNARTQQSIGRQTSRQNSNGGLHAFMPSAEPHASNPIVYDSLPPSAPANSRDERDSPMQSTTASAYCNGASNRSNGTRLFGHNS</sequence>
<feature type="compositionally biased region" description="Low complexity" evidence="1">
    <location>
        <begin position="67"/>
        <end position="78"/>
    </location>
</feature>
<proteinExistence type="predicted"/>
<dbReference type="HOGENOM" id="CLU_1098572_0_0_1"/>
<feature type="region of interest" description="Disordered" evidence="1">
    <location>
        <begin position="58"/>
        <end position="84"/>
    </location>
</feature>